<dbReference type="AlphaFoldDB" id="A0A3D4VB04"/>
<dbReference type="Proteomes" id="UP000264071">
    <property type="component" value="Unassembled WGS sequence"/>
</dbReference>
<organism evidence="1 2">
    <name type="scientific">Gemmatimonas aurantiaca</name>
    <dbReference type="NCBI Taxonomy" id="173480"/>
    <lineage>
        <taxon>Bacteria</taxon>
        <taxon>Pseudomonadati</taxon>
        <taxon>Gemmatimonadota</taxon>
        <taxon>Gemmatimonadia</taxon>
        <taxon>Gemmatimonadales</taxon>
        <taxon>Gemmatimonadaceae</taxon>
        <taxon>Gemmatimonas</taxon>
    </lineage>
</organism>
<dbReference type="EMBL" id="DPIY01000010">
    <property type="protein sequence ID" value="HCT58293.1"/>
    <property type="molecule type" value="Genomic_DNA"/>
</dbReference>
<gene>
    <name evidence="1" type="ORF">DGD08_13905</name>
</gene>
<dbReference type="OMA" id="RGAHPHE"/>
<evidence type="ECO:0000313" key="1">
    <source>
        <dbReference type="EMBL" id="HCT58293.1"/>
    </source>
</evidence>
<evidence type="ECO:0000313" key="2">
    <source>
        <dbReference type="Proteomes" id="UP000264071"/>
    </source>
</evidence>
<reference evidence="1 2" key="1">
    <citation type="journal article" date="2018" name="Nat. Biotechnol.">
        <title>A standardized bacterial taxonomy based on genome phylogeny substantially revises the tree of life.</title>
        <authorList>
            <person name="Parks D.H."/>
            <person name="Chuvochina M."/>
            <person name="Waite D.W."/>
            <person name="Rinke C."/>
            <person name="Skarshewski A."/>
            <person name="Chaumeil P.A."/>
            <person name="Hugenholtz P."/>
        </authorList>
    </citation>
    <scope>NUCLEOTIDE SEQUENCE [LARGE SCALE GENOMIC DNA]</scope>
    <source>
        <strain evidence="1">UBA8844</strain>
    </source>
</reference>
<accession>A0A3D4VB04</accession>
<name>A0A3D4VB04_9BACT</name>
<sequence length="195" mass="20345">MTTIRRTACTVLGIAALLATREVEAQAHAHTPGMTHPGAAALPTQAGQSAFAALAEIVQILEADPRTDWTKVNLERLRLHLADMDLVTLRTRVTSTVVPGGAQFVVRGTGDVAAAVKRMTGAHVTMVTAAGGPNVQRTELVDGVRLVVTAHDVNDAVAVARIRGLGFIGFLTSGDHHGAHHLALARGDTMAGHGH</sequence>
<protein>
    <submittedName>
        <fullName evidence="1">Uncharacterized protein</fullName>
    </submittedName>
</protein>
<proteinExistence type="predicted"/>
<comment type="caution">
    <text evidence="1">The sequence shown here is derived from an EMBL/GenBank/DDBJ whole genome shotgun (WGS) entry which is preliminary data.</text>
</comment>